<keyword evidence="2" id="KW-1185">Reference proteome</keyword>
<name>A0AAF0TQE0_SOLVR</name>
<dbReference type="InterPro" id="IPR032675">
    <property type="entry name" value="LRR_dom_sf"/>
</dbReference>
<dbReference type="Proteomes" id="UP001234989">
    <property type="component" value="Chromosome 3"/>
</dbReference>
<evidence type="ECO:0000313" key="2">
    <source>
        <dbReference type="Proteomes" id="UP001234989"/>
    </source>
</evidence>
<proteinExistence type="predicted"/>
<gene>
    <name evidence="1" type="ORF">MTR67_015325</name>
</gene>
<evidence type="ECO:0000313" key="1">
    <source>
        <dbReference type="EMBL" id="WMV21940.1"/>
    </source>
</evidence>
<reference evidence="1" key="1">
    <citation type="submission" date="2023-08" db="EMBL/GenBank/DDBJ databases">
        <title>A de novo genome assembly of Solanum verrucosum Schlechtendal, a Mexican diploid species geographically isolated from the other diploid A-genome species in potato relatives.</title>
        <authorList>
            <person name="Hosaka K."/>
        </authorList>
    </citation>
    <scope>NUCLEOTIDE SEQUENCE</scope>
    <source>
        <tissue evidence="1">Young leaves</tissue>
    </source>
</reference>
<dbReference type="AlphaFoldDB" id="A0AAF0TQE0"/>
<accession>A0AAF0TQE0</accession>
<sequence length="115" mass="12452">MMDSLTKAALMFPNMETLDIHIGIGAELPNLRAALSDEGLAMIGSRCPPLLKLNLEDCKGVTAENCTSLREINLKRCHQVSASSYSVLSSSSLKPVFPPSCNDLYNGLRGFSLHN</sequence>
<dbReference type="SUPFAM" id="SSF52047">
    <property type="entry name" value="RNI-like"/>
    <property type="match status" value="1"/>
</dbReference>
<dbReference type="Gene3D" id="3.80.10.10">
    <property type="entry name" value="Ribonuclease Inhibitor"/>
    <property type="match status" value="1"/>
</dbReference>
<dbReference type="EMBL" id="CP133614">
    <property type="protein sequence ID" value="WMV21940.1"/>
    <property type="molecule type" value="Genomic_DNA"/>
</dbReference>
<organism evidence="1 2">
    <name type="scientific">Solanum verrucosum</name>
    <dbReference type="NCBI Taxonomy" id="315347"/>
    <lineage>
        <taxon>Eukaryota</taxon>
        <taxon>Viridiplantae</taxon>
        <taxon>Streptophyta</taxon>
        <taxon>Embryophyta</taxon>
        <taxon>Tracheophyta</taxon>
        <taxon>Spermatophyta</taxon>
        <taxon>Magnoliopsida</taxon>
        <taxon>eudicotyledons</taxon>
        <taxon>Gunneridae</taxon>
        <taxon>Pentapetalae</taxon>
        <taxon>asterids</taxon>
        <taxon>lamiids</taxon>
        <taxon>Solanales</taxon>
        <taxon>Solanaceae</taxon>
        <taxon>Solanoideae</taxon>
        <taxon>Solaneae</taxon>
        <taxon>Solanum</taxon>
    </lineage>
</organism>
<protein>
    <submittedName>
        <fullName evidence="1">Uncharacterized protein</fullName>
    </submittedName>
</protein>